<sequence length="69" mass="7245">MTQILHLFSRQFGVMGLVDEGIFGDSYQGGSVFVADEAFCQGWGKDAPLAVPTVGADSVIQNLIAGAKI</sequence>
<evidence type="ECO:0000313" key="1">
    <source>
        <dbReference type="EMBL" id="MBB3204394.1"/>
    </source>
</evidence>
<keyword evidence="2" id="KW-1185">Reference proteome</keyword>
<dbReference type="AlphaFoldDB" id="A0A7W5DUG8"/>
<comment type="caution">
    <text evidence="1">The sequence shown here is derived from an EMBL/GenBank/DDBJ whole genome shotgun (WGS) entry which is preliminary data.</text>
</comment>
<dbReference type="RefSeq" id="WP_184300396.1">
    <property type="nucleotide sequence ID" value="NZ_JACHXU010000001.1"/>
</dbReference>
<accession>A0A7W5DUG8</accession>
<proteinExistence type="predicted"/>
<protein>
    <submittedName>
        <fullName evidence="1">Uncharacterized protein</fullName>
    </submittedName>
</protein>
<name>A0A7W5DUG8_9BACT</name>
<dbReference type="EMBL" id="JACHXU010000001">
    <property type="protein sequence ID" value="MBB3204394.1"/>
    <property type="molecule type" value="Genomic_DNA"/>
</dbReference>
<gene>
    <name evidence="1" type="ORF">FHS27_000158</name>
</gene>
<dbReference type="Proteomes" id="UP000536179">
    <property type="component" value="Unassembled WGS sequence"/>
</dbReference>
<reference evidence="1 2" key="1">
    <citation type="submission" date="2020-08" db="EMBL/GenBank/DDBJ databases">
        <title>Genomic Encyclopedia of Type Strains, Phase III (KMG-III): the genomes of soil and plant-associated and newly described type strains.</title>
        <authorList>
            <person name="Whitman W."/>
        </authorList>
    </citation>
    <scope>NUCLEOTIDE SEQUENCE [LARGE SCALE GENOMIC DNA]</scope>
    <source>
        <strain evidence="1 2">CECT 8075</strain>
    </source>
</reference>
<organism evidence="1 2">
    <name type="scientific">Aporhodopirellula rubra</name>
    <dbReference type="NCBI Taxonomy" id="980271"/>
    <lineage>
        <taxon>Bacteria</taxon>
        <taxon>Pseudomonadati</taxon>
        <taxon>Planctomycetota</taxon>
        <taxon>Planctomycetia</taxon>
        <taxon>Pirellulales</taxon>
        <taxon>Pirellulaceae</taxon>
        <taxon>Aporhodopirellula</taxon>
    </lineage>
</organism>
<evidence type="ECO:0000313" key="2">
    <source>
        <dbReference type="Proteomes" id="UP000536179"/>
    </source>
</evidence>